<protein>
    <submittedName>
        <fullName evidence="2">Uncharacterized protein</fullName>
    </submittedName>
</protein>
<name>F4RNM4_MELLP</name>
<feature type="region of interest" description="Disordered" evidence="1">
    <location>
        <begin position="1"/>
        <end position="24"/>
    </location>
</feature>
<feature type="compositionally biased region" description="Basic and acidic residues" evidence="1">
    <location>
        <begin position="15"/>
        <end position="24"/>
    </location>
</feature>
<dbReference type="EMBL" id="GL883110">
    <property type="protein sequence ID" value="EGG06007.1"/>
    <property type="molecule type" value="Genomic_DNA"/>
</dbReference>
<evidence type="ECO:0000313" key="2">
    <source>
        <dbReference type="EMBL" id="EGG06007.1"/>
    </source>
</evidence>
<dbReference type="KEGG" id="mlr:MELLADRAFT_72010"/>
<reference evidence="3" key="1">
    <citation type="journal article" date="2011" name="Proc. Natl. Acad. Sci. U.S.A.">
        <title>Obligate biotrophy features unraveled by the genomic analysis of rust fungi.</title>
        <authorList>
            <person name="Duplessis S."/>
            <person name="Cuomo C.A."/>
            <person name="Lin Y.-C."/>
            <person name="Aerts A."/>
            <person name="Tisserant E."/>
            <person name="Veneault-Fourrey C."/>
            <person name="Joly D.L."/>
            <person name="Hacquard S."/>
            <person name="Amselem J."/>
            <person name="Cantarel B.L."/>
            <person name="Chiu R."/>
            <person name="Coutinho P.M."/>
            <person name="Feau N."/>
            <person name="Field M."/>
            <person name="Frey P."/>
            <person name="Gelhaye E."/>
            <person name="Goldberg J."/>
            <person name="Grabherr M.G."/>
            <person name="Kodira C.D."/>
            <person name="Kohler A."/>
            <person name="Kuees U."/>
            <person name="Lindquist E.A."/>
            <person name="Lucas S.M."/>
            <person name="Mago R."/>
            <person name="Mauceli E."/>
            <person name="Morin E."/>
            <person name="Murat C."/>
            <person name="Pangilinan J.L."/>
            <person name="Park R."/>
            <person name="Pearson M."/>
            <person name="Quesneville H."/>
            <person name="Rouhier N."/>
            <person name="Sakthikumar S."/>
            <person name="Salamov A.A."/>
            <person name="Schmutz J."/>
            <person name="Selles B."/>
            <person name="Shapiro H."/>
            <person name="Tanguay P."/>
            <person name="Tuskan G.A."/>
            <person name="Henrissat B."/>
            <person name="Van de Peer Y."/>
            <person name="Rouze P."/>
            <person name="Ellis J.G."/>
            <person name="Dodds P.N."/>
            <person name="Schein J.E."/>
            <person name="Zhong S."/>
            <person name="Hamelin R.C."/>
            <person name="Grigoriev I.V."/>
            <person name="Szabo L.J."/>
            <person name="Martin F."/>
        </authorList>
    </citation>
    <scope>NUCLEOTIDE SEQUENCE [LARGE SCALE GENOMIC DNA]</scope>
    <source>
        <strain evidence="3">98AG31 / pathotype 3-4-7</strain>
    </source>
</reference>
<dbReference type="AlphaFoldDB" id="F4RNM4"/>
<dbReference type="GeneID" id="18931997"/>
<dbReference type="HOGENOM" id="CLU_1532932_0_0_1"/>
<dbReference type="InParanoid" id="F4RNM4"/>
<dbReference type="VEuPathDB" id="FungiDB:MELLADRAFT_72010"/>
<accession>F4RNM4</accession>
<proteinExistence type="predicted"/>
<gene>
    <name evidence="2" type="ORF">MELLADRAFT_72010</name>
</gene>
<dbReference type="RefSeq" id="XP_007410658.1">
    <property type="nucleotide sequence ID" value="XM_007410596.1"/>
</dbReference>
<evidence type="ECO:0000313" key="3">
    <source>
        <dbReference type="Proteomes" id="UP000001072"/>
    </source>
</evidence>
<sequence length="175" mass="20598">MSMPLDDPFWNRGEVPPKEREGAERDRLGIQSFLSRRSSQEELRRIAREVRQMTGWANSYHGRIKSLKQRVAAAPVGSIRDRLTCLYSIVSKKACKLWKKWGVELKRQLQETSTLLVNTREMDKILKKGFEKVTKWTEKLWRKMAGIQAQEPSEFEEAEDEEYDQLYDMFGELII</sequence>
<dbReference type="Proteomes" id="UP000001072">
    <property type="component" value="Unassembled WGS sequence"/>
</dbReference>
<evidence type="ECO:0000256" key="1">
    <source>
        <dbReference type="SAM" id="MobiDB-lite"/>
    </source>
</evidence>
<keyword evidence="3" id="KW-1185">Reference proteome</keyword>
<organism evidence="3">
    <name type="scientific">Melampsora larici-populina (strain 98AG31 / pathotype 3-4-7)</name>
    <name type="common">Poplar leaf rust fungus</name>
    <dbReference type="NCBI Taxonomy" id="747676"/>
    <lineage>
        <taxon>Eukaryota</taxon>
        <taxon>Fungi</taxon>
        <taxon>Dikarya</taxon>
        <taxon>Basidiomycota</taxon>
        <taxon>Pucciniomycotina</taxon>
        <taxon>Pucciniomycetes</taxon>
        <taxon>Pucciniales</taxon>
        <taxon>Melampsoraceae</taxon>
        <taxon>Melampsora</taxon>
    </lineage>
</organism>